<evidence type="ECO:0000313" key="2">
    <source>
        <dbReference type="Proteomes" id="UP000029558"/>
    </source>
</evidence>
<dbReference type="Proteomes" id="UP000029558">
    <property type="component" value="Chromosome"/>
</dbReference>
<dbReference type="AlphaFoldDB" id="A0A1L6T9U1"/>
<dbReference type="EMBL" id="CP012508">
    <property type="protein sequence ID" value="ALB21956.1"/>
    <property type="molecule type" value="Genomic_DNA"/>
</dbReference>
<protein>
    <submittedName>
        <fullName evidence="1">tRNA hydroxylase</fullName>
    </submittedName>
</protein>
<gene>
    <name evidence="1" type="ORF">KU39_772</name>
</gene>
<sequence>MKEKVNKAISLLKLGLINYYSKDKKIDNSTVTIINQVNQLKSIKSTSDPQIAENTRILHSLLNSLLKMSPQRKLAKIAKYSSDISLAVNTIYKAIDLLSQYEISDWEIISPLNAVPDLELTQSIDLTKKDTNPTVFFNTVTNQIHSQKHHDKSSTLD</sequence>
<accession>A0A1L6T9U1</accession>
<reference evidence="1 2" key="1">
    <citation type="journal article" date="2014" name="Genome Announc.">
        <title>Comparative Genome Analysis of Two Isolates of the Fish Pathogen Piscirickettsia salmonis from Different Hosts Reveals Major Differences in Virulence-Associated Secretion Systems.</title>
        <authorList>
            <person name="Bohle H."/>
            <person name="Henriquez P."/>
            <person name="Grothusen H."/>
            <person name="Navas E."/>
            <person name="Sandoval A."/>
            <person name="Bustamante F."/>
            <person name="Bustos P."/>
            <person name="Mancilla M."/>
        </authorList>
    </citation>
    <scope>NUCLEOTIDE SEQUENCE [LARGE SCALE GENOMIC DNA]</scope>
    <source>
        <strain evidence="2">B1-32597</strain>
    </source>
</reference>
<name>A0A1L6T9U1_PISSA</name>
<proteinExistence type="predicted"/>
<dbReference type="RefSeq" id="WP_017377235.1">
    <property type="nucleotide sequence ID" value="NZ_CP012508.1"/>
</dbReference>
<dbReference type="OrthoDB" id="9932354at2"/>
<evidence type="ECO:0000313" key="1">
    <source>
        <dbReference type="EMBL" id="ALB21956.1"/>
    </source>
</evidence>
<organism evidence="1 2">
    <name type="scientific">Piscirickettsia salmonis</name>
    <dbReference type="NCBI Taxonomy" id="1238"/>
    <lineage>
        <taxon>Bacteria</taxon>
        <taxon>Pseudomonadati</taxon>
        <taxon>Pseudomonadota</taxon>
        <taxon>Gammaproteobacteria</taxon>
        <taxon>Thiotrichales</taxon>
        <taxon>Piscirickettsiaceae</taxon>
        <taxon>Piscirickettsia</taxon>
    </lineage>
</organism>